<evidence type="ECO:0000313" key="2">
    <source>
        <dbReference type="EMBL" id="MDE5419239.1"/>
    </source>
</evidence>
<proteinExistence type="predicted"/>
<dbReference type="Gene3D" id="3.20.20.140">
    <property type="entry name" value="Metal-dependent hydrolases"/>
    <property type="match status" value="1"/>
</dbReference>
<dbReference type="Pfam" id="PF01979">
    <property type="entry name" value="Amidohydro_1"/>
    <property type="match status" value="1"/>
</dbReference>
<comment type="caution">
    <text evidence="2">The sequence shown here is derived from an EMBL/GenBank/DDBJ whole genome shotgun (WGS) entry which is preliminary data.</text>
</comment>
<dbReference type="InterPro" id="IPR006680">
    <property type="entry name" value="Amidohydro-rel"/>
</dbReference>
<keyword evidence="3" id="KW-1185">Reference proteome</keyword>
<dbReference type="InterPro" id="IPR032466">
    <property type="entry name" value="Metal_Hydrolase"/>
</dbReference>
<organism evidence="2 3">
    <name type="scientific">Paralabilibaculum antarcticum</name>
    <dbReference type="NCBI Taxonomy" id="2912572"/>
    <lineage>
        <taxon>Bacteria</taxon>
        <taxon>Pseudomonadati</taxon>
        <taxon>Bacteroidota</taxon>
        <taxon>Bacteroidia</taxon>
        <taxon>Marinilabiliales</taxon>
        <taxon>Marinifilaceae</taxon>
        <taxon>Paralabilibaculum</taxon>
    </lineage>
</organism>
<evidence type="ECO:0000313" key="3">
    <source>
        <dbReference type="Proteomes" id="UP001528920"/>
    </source>
</evidence>
<dbReference type="SUPFAM" id="SSF51556">
    <property type="entry name" value="Metallo-dependent hydrolases"/>
    <property type="match status" value="1"/>
</dbReference>
<protein>
    <submittedName>
        <fullName evidence="2">Amidohydrolase family protein</fullName>
    </submittedName>
</protein>
<name>A0ABT5VUY9_9BACT</name>
<evidence type="ECO:0000259" key="1">
    <source>
        <dbReference type="Pfam" id="PF01979"/>
    </source>
</evidence>
<dbReference type="Proteomes" id="UP001528920">
    <property type="component" value="Unassembled WGS sequence"/>
</dbReference>
<dbReference type="RefSeq" id="WP_275110569.1">
    <property type="nucleotide sequence ID" value="NZ_JAKJSC010000003.1"/>
</dbReference>
<dbReference type="EMBL" id="JAKJSC010000003">
    <property type="protein sequence ID" value="MDE5419239.1"/>
    <property type="molecule type" value="Genomic_DNA"/>
</dbReference>
<feature type="domain" description="Amidohydrolase-related" evidence="1">
    <location>
        <begin position="208"/>
        <end position="248"/>
    </location>
</feature>
<gene>
    <name evidence="2" type="ORF">L3049_14660</name>
</gene>
<reference evidence="2 3" key="1">
    <citation type="submission" date="2022-01" db="EMBL/GenBank/DDBJ databases">
        <title>Labilibaculum sp. nov, a marine bacterium isolated from Antarctica.</title>
        <authorList>
            <person name="Dai W."/>
        </authorList>
    </citation>
    <scope>NUCLEOTIDE SEQUENCE [LARGE SCALE GENOMIC DNA]</scope>
    <source>
        <strain evidence="2 3">DW002</strain>
    </source>
</reference>
<accession>A0ABT5VUY9</accession>
<sequence length="267" mass="30045">MRKISANYIFPVSSAPLKNGIIVLDDANAIIDVIDTGGKIKEIQNLQFYSGMIVPGFVDVFTLLSYPSFTKENFQEITLGDFFNNLKNKLTEFPKNADSFQRGINHLEAFGTVAAADFFPLEDNENRKKKSKVKFIDHDFSECALELPLKINSDSKSILLNQFVLELGKSFTPTENEYNRYCVGTGSLATHQKLSIFEEIKAVQELFPELSYFDLLSWATINGAKHLQLDDKIGSIEIGKTPGLNLLTKLDYTNKKLTKESELKVLL</sequence>